<feature type="transmembrane region" description="Helical" evidence="1">
    <location>
        <begin position="12"/>
        <end position="29"/>
    </location>
</feature>
<keyword evidence="3" id="KW-1185">Reference proteome</keyword>
<evidence type="ECO:0000313" key="2">
    <source>
        <dbReference type="EMBL" id="MBC5681369.1"/>
    </source>
</evidence>
<comment type="caution">
    <text evidence="2">The sequence shown here is derived from an EMBL/GenBank/DDBJ whole genome shotgun (WGS) entry which is preliminary data.</text>
</comment>
<evidence type="ECO:0000313" key="3">
    <source>
        <dbReference type="Proteomes" id="UP000628463"/>
    </source>
</evidence>
<feature type="transmembrane region" description="Helical" evidence="1">
    <location>
        <begin position="601"/>
        <end position="622"/>
    </location>
</feature>
<dbReference type="EMBL" id="JACOPD010000007">
    <property type="protein sequence ID" value="MBC5681369.1"/>
    <property type="molecule type" value="Genomic_DNA"/>
</dbReference>
<dbReference type="Proteomes" id="UP000628463">
    <property type="component" value="Unassembled WGS sequence"/>
</dbReference>
<sequence length="693" mass="79817">MEEFKRVFGIKFIMVFTVTVLLNIGLFVYSSSEGKSMSDIRQETHYRQWIIGELSDMQPEEALEIADIQSDSVIKRKYDELESEEQTVYSRQLNKIKEQLEYIIKYPEDIKNIQNNADTLKSFSIFADKNSFTYNNIQKTAKDFKRVEGVQLYLTDNKAVSGFVTYYYIYYLALILNVFVLYELFGERENGMWCIVHTSKSGRAKLAFNRTMIITASAFIITGILFFTTFLTSFILYKTASINAPIQNIESFSRFSLPMSQLQYIIYDFLYSFCAVLTLTAIVWMAFVFIRHRNIAVTVIAVFMGVEMFLYQKIQPQSVYGIFKQINLIRLLKVNDIISTYANRGKGTFVVSESNIMLTVTTVLFIAACAGGILGTVYMRPEQKKSVIARIADKIWEMYQHLLSGYSITAKEFHKLLITGRGLIVIGVLAILAVYFVRYGQMTFSDGTKELDNIYITNGGKEYHYITDMVNERLNDYQCAVKDAQDCMVRYNAGEATLEEVTESSSTVSLYAVKLGRVSEFMKKQEYLQEINEKYGVDGYMISDRGYEEIFGKYSIIREAVLFLALAAAIILIVAENIVLEYRTGMNYIINASRHGRCWIQIHRALTGVMLTIILFCFIYGMDMYTMYTMYGMPYLEAPLMSLTFMEGCNPSFTIGQWIIIRLVKRFVVILQIYIATYVITNVVMVVRKEKTY</sequence>
<feature type="transmembrane region" description="Helical" evidence="1">
    <location>
        <begin position="213"/>
        <end position="237"/>
    </location>
</feature>
<accession>A0ABR7G1Q8</accession>
<reference evidence="2 3" key="1">
    <citation type="submission" date="2020-08" db="EMBL/GenBank/DDBJ databases">
        <title>Genome public.</title>
        <authorList>
            <person name="Liu C."/>
            <person name="Sun Q."/>
        </authorList>
    </citation>
    <scope>NUCLEOTIDE SEQUENCE [LARGE SCALE GENOMIC DNA]</scope>
    <source>
        <strain evidence="2 3">NSJ-43</strain>
    </source>
</reference>
<feature type="transmembrane region" description="Helical" evidence="1">
    <location>
        <begin position="356"/>
        <end position="378"/>
    </location>
</feature>
<evidence type="ECO:0008006" key="4">
    <source>
        <dbReference type="Google" id="ProtNLM"/>
    </source>
</evidence>
<feature type="transmembrane region" description="Helical" evidence="1">
    <location>
        <begin position="264"/>
        <end position="287"/>
    </location>
</feature>
<proteinExistence type="predicted"/>
<feature type="transmembrane region" description="Helical" evidence="1">
    <location>
        <begin position="416"/>
        <end position="437"/>
    </location>
</feature>
<dbReference type="RefSeq" id="WP_186837145.1">
    <property type="nucleotide sequence ID" value="NZ_JACOPD010000007.1"/>
</dbReference>
<feature type="transmembrane region" description="Helical" evidence="1">
    <location>
        <begin position="667"/>
        <end position="687"/>
    </location>
</feature>
<feature type="transmembrane region" description="Helical" evidence="1">
    <location>
        <begin position="167"/>
        <end position="185"/>
    </location>
</feature>
<organism evidence="2 3">
    <name type="scientific">Lachnospira hominis</name>
    <name type="common">ex Liu et al. 2021</name>
    <dbReference type="NCBI Taxonomy" id="2763051"/>
    <lineage>
        <taxon>Bacteria</taxon>
        <taxon>Bacillati</taxon>
        <taxon>Bacillota</taxon>
        <taxon>Clostridia</taxon>
        <taxon>Lachnospirales</taxon>
        <taxon>Lachnospiraceae</taxon>
        <taxon>Lachnospira</taxon>
    </lineage>
</organism>
<keyword evidence="1" id="KW-1133">Transmembrane helix</keyword>
<keyword evidence="1" id="KW-0472">Membrane</keyword>
<gene>
    <name evidence="2" type="ORF">H8S01_10400</name>
</gene>
<protein>
    <recommendedName>
        <fullName evidence="4">ABC transporter permease</fullName>
    </recommendedName>
</protein>
<feature type="transmembrane region" description="Helical" evidence="1">
    <location>
        <begin position="560"/>
        <end position="580"/>
    </location>
</feature>
<evidence type="ECO:0000256" key="1">
    <source>
        <dbReference type="SAM" id="Phobius"/>
    </source>
</evidence>
<feature type="transmembrane region" description="Helical" evidence="1">
    <location>
        <begin position="294"/>
        <end position="311"/>
    </location>
</feature>
<name>A0ABR7G1Q8_9FIRM</name>
<keyword evidence="1" id="KW-0812">Transmembrane</keyword>